<evidence type="ECO:0000313" key="2">
    <source>
        <dbReference type="EMBL" id="ABF89016.1"/>
    </source>
</evidence>
<dbReference type="EnsemblBacteria" id="ABF89016">
    <property type="protein sequence ID" value="ABF89016"/>
    <property type="gene ID" value="MXAN_6781"/>
</dbReference>
<dbReference type="EMBL" id="CP000113">
    <property type="protein sequence ID" value="ABF89016.1"/>
    <property type="molecule type" value="Genomic_DNA"/>
</dbReference>
<evidence type="ECO:0000256" key="1">
    <source>
        <dbReference type="SAM" id="MobiDB-lite"/>
    </source>
</evidence>
<evidence type="ECO:0000313" key="3">
    <source>
        <dbReference type="Proteomes" id="UP000002402"/>
    </source>
</evidence>
<dbReference type="HOGENOM" id="CLU_114514_0_0_7"/>
<dbReference type="AlphaFoldDB" id="Q1CXH5"/>
<dbReference type="KEGG" id="mxa:MXAN_6781"/>
<proteinExistence type="predicted"/>
<dbReference type="STRING" id="246197.MXAN_6781"/>
<keyword evidence="3" id="KW-1185">Reference proteome</keyword>
<name>Q1CXH5_MYXXD</name>
<sequence>MRCWARVRGGPPHDAPASRGRDSPWLSRGTSMSARRCATRVLGVAALLWVTPLAAAEKSVFARLHPAMTRAEVEKLGNKVSLGAYQGHLMSSFTSEGALQRVGAIATFRQGSCPEALESVRRYLEQDFGAPRSLKPHIPLYGGLHQRCHDWRLGAAWLQVCCARHELKKGRPPLMHVSVTYGVKGRDTPVEHGGHGGDSLIIPFDGFH</sequence>
<accession>Q1CXH5</accession>
<protein>
    <submittedName>
        <fullName evidence="2">Uncharacterized protein</fullName>
    </submittedName>
</protein>
<reference evidence="2 3" key="1">
    <citation type="journal article" date="2006" name="Proc. Natl. Acad. Sci. U.S.A.">
        <title>Evolution of sensory complexity recorded in a myxobacterial genome.</title>
        <authorList>
            <person name="Goldman B.S."/>
            <person name="Nierman W.C."/>
            <person name="Kaiser D."/>
            <person name="Slater S.C."/>
            <person name="Durkin A.S."/>
            <person name="Eisen J.A."/>
            <person name="Ronning C.M."/>
            <person name="Barbazuk W.B."/>
            <person name="Blanchard M."/>
            <person name="Field C."/>
            <person name="Halling C."/>
            <person name="Hinkle G."/>
            <person name="Iartchuk O."/>
            <person name="Kim H.S."/>
            <person name="Mackenzie C."/>
            <person name="Madupu R."/>
            <person name="Miller N."/>
            <person name="Shvartsbeyn A."/>
            <person name="Sullivan S.A."/>
            <person name="Vaudin M."/>
            <person name="Wiegand R."/>
            <person name="Kaplan H.B."/>
        </authorList>
    </citation>
    <scope>NUCLEOTIDE SEQUENCE [LARGE SCALE GENOMIC DNA]</scope>
    <source>
        <strain evidence="3">DK1622</strain>
    </source>
</reference>
<dbReference type="Proteomes" id="UP000002402">
    <property type="component" value="Chromosome"/>
</dbReference>
<organism evidence="2 3">
    <name type="scientific">Myxococcus xanthus (strain DK1622)</name>
    <dbReference type="NCBI Taxonomy" id="246197"/>
    <lineage>
        <taxon>Bacteria</taxon>
        <taxon>Pseudomonadati</taxon>
        <taxon>Myxococcota</taxon>
        <taxon>Myxococcia</taxon>
        <taxon>Myxococcales</taxon>
        <taxon>Cystobacterineae</taxon>
        <taxon>Myxococcaceae</taxon>
        <taxon>Myxococcus</taxon>
    </lineage>
</organism>
<gene>
    <name evidence="2" type="ordered locus">MXAN_6781</name>
</gene>
<feature type="region of interest" description="Disordered" evidence="1">
    <location>
        <begin position="5"/>
        <end position="29"/>
    </location>
</feature>